<dbReference type="InParanoid" id="A0A4W3JAK1"/>
<dbReference type="Gene3D" id="3.30.160.20">
    <property type="match status" value="1"/>
</dbReference>
<evidence type="ECO:0000259" key="4">
    <source>
        <dbReference type="PROSITE" id="PS50174"/>
    </source>
</evidence>
<evidence type="ECO:0000313" key="6">
    <source>
        <dbReference type="Proteomes" id="UP000314986"/>
    </source>
</evidence>
<dbReference type="GO" id="GO:0003723">
    <property type="term" value="F:RNA binding"/>
    <property type="evidence" value="ECO:0007669"/>
    <property type="project" value="UniProtKB-UniRule"/>
</dbReference>
<keyword evidence="6" id="KW-1185">Reference proteome</keyword>
<dbReference type="GO" id="GO:0051726">
    <property type="term" value="P:regulation of cell cycle"/>
    <property type="evidence" value="ECO:0007669"/>
    <property type="project" value="InterPro"/>
</dbReference>
<dbReference type="InterPro" id="IPR032922">
    <property type="entry name" value="SON"/>
</dbReference>
<dbReference type="PANTHER" id="PTHR46528">
    <property type="entry name" value="PROTEIN SON"/>
    <property type="match status" value="1"/>
</dbReference>
<accession>A0A4W3JAK1</accession>
<dbReference type="SUPFAM" id="SSF54768">
    <property type="entry name" value="dsRNA-binding domain-like"/>
    <property type="match status" value="1"/>
</dbReference>
<reference evidence="5" key="5">
    <citation type="submission" date="2025-09" db="UniProtKB">
        <authorList>
            <consortium name="Ensembl"/>
        </authorList>
    </citation>
    <scope>IDENTIFICATION</scope>
</reference>
<dbReference type="SMART" id="SM00443">
    <property type="entry name" value="G_patch"/>
    <property type="match status" value="1"/>
</dbReference>
<dbReference type="Pfam" id="PF14709">
    <property type="entry name" value="DND1_DSRM"/>
    <property type="match status" value="1"/>
</dbReference>
<evidence type="ECO:0000256" key="2">
    <source>
        <dbReference type="SAM" id="MobiDB-lite"/>
    </source>
</evidence>
<proteinExistence type="predicted"/>
<dbReference type="PROSITE" id="PS50174">
    <property type="entry name" value="G_PATCH"/>
    <property type="match status" value="1"/>
</dbReference>
<dbReference type="GO" id="GO:0048024">
    <property type="term" value="P:regulation of mRNA splicing, via spliceosome"/>
    <property type="evidence" value="ECO:0007669"/>
    <property type="project" value="TreeGrafter"/>
</dbReference>
<keyword evidence="1" id="KW-0694">RNA-binding</keyword>
<sequence length="391" mass="43394">QVNPIQPLHHPVKTSAGAISNARIIIDELYVGHLKDLFLSDKAQLLEIAKANAAAMCAKACINLPPNMKPLILPLVTKIEKITQKSVCSSIQELTEKCKKIVESKDDENESSNKPHVSDEEDGPFINQPFKLNEPKPIYFSINSATVKLVPKTQVALTKEFPVSSGSQHRKKEVQNAYGEWVPVEKDNEEGTDDVFTDSVDISATMNERAAAQKRLANDPNDAEAMSMILRVQEQIDVWAQSNSMPGQFTGSTGVQILTHEELANTGPQAWIRKDQFLRAAPLTGGMGAQLMRKMGWKEGEGLGKNKDGTVEPIMVDFKTDRKGLVAEGEKAQKKSGNFPIMKDLSGKHPVSALIEICNKRKWAPPEFFMVHDSGPDHRKHFLFKVRNLNH</sequence>
<feature type="domain" description="DRBM" evidence="3">
    <location>
        <begin position="349"/>
        <end position="391"/>
    </location>
</feature>
<evidence type="ECO:0000256" key="1">
    <source>
        <dbReference type="PROSITE-ProRule" id="PRU00266"/>
    </source>
</evidence>
<reference evidence="6" key="2">
    <citation type="journal article" date="2007" name="PLoS Biol.">
        <title>Survey sequencing and comparative analysis of the elephant shark (Callorhinchus milii) genome.</title>
        <authorList>
            <person name="Venkatesh B."/>
            <person name="Kirkness E.F."/>
            <person name="Loh Y.H."/>
            <person name="Halpern A.L."/>
            <person name="Lee A.P."/>
            <person name="Johnson J."/>
            <person name="Dandona N."/>
            <person name="Viswanathan L.D."/>
            <person name="Tay A."/>
            <person name="Venter J.C."/>
            <person name="Strausberg R.L."/>
            <person name="Brenner S."/>
        </authorList>
    </citation>
    <scope>NUCLEOTIDE SEQUENCE [LARGE SCALE GENOMIC DNA]</scope>
</reference>
<reference evidence="6" key="1">
    <citation type="journal article" date="2006" name="Science">
        <title>Ancient noncoding elements conserved in the human genome.</title>
        <authorList>
            <person name="Venkatesh B."/>
            <person name="Kirkness E.F."/>
            <person name="Loh Y.H."/>
            <person name="Halpern A.L."/>
            <person name="Lee A.P."/>
            <person name="Johnson J."/>
            <person name="Dandona N."/>
            <person name="Viswanathan L.D."/>
            <person name="Tay A."/>
            <person name="Venter J.C."/>
            <person name="Strausberg R.L."/>
            <person name="Brenner S."/>
        </authorList>
    </citation>
    <scope>NUCLEOTIDE SEQUENCE [LARGE SCALE GENOMIC DNA]</scope>
</reference>
<dbReference type="Proteomes" id="UP000314986">
    <property type="component" value="Unassembled WGS sequence"/>
</dbReference>
<reference evidence="6" key="3">
    <citation type="journal article" date="2014" name="Nature">
        <title>Elephant shark genome provides unique insights into gnathostome evolution.</title>
        <authorList>
            <consortium name="International Elephant Shark Genome Sequencing Consortium"/>
            <person name="Venkatesh B."/>
            <person name="Lee A.P."/>
            <person name="Ravi V."/>
            <person name="Maurya A.K."/>
            <person name="Lian M.M."/>
            <person name="Swann J.B."/>
            <person name="Ohta Y."/>
            <person name="Flajnik M.F."/>
            <person name="Sutoh Y."/>
            <person name="Kasahara M."/>
            <person name="Hoon S."/>
            <person name="Gangu V."/>
            <person name="Roy S.W."/>
            <person name="Irimia M."/>
            <person name="Korzh V."/>
            <person name="Kondrychyn I."/>
            <person name="Lim Z.W."/>
            <person name="Tay B.H."/>
            <person name="Tohari S."/>
            <person name="Kong K.W."/>
            <person name="Ho S."/>
            <person name="Lorente-Galdos B."/>
            <person name="Quilez J."/>
            <person name="Marques-Bonet T."/>
            <person name="Raney B.J."/>
            <person name="Ingham P.W."/>
            <person name="Tay A."/>
            <person name="Hillier L.W."/>
            <person name="Minx P."/>
            <person name="Boehm T."/>
            <person name="Wilson R.K."/>
            <person name="Brenner S."/>
            <person name="Warren W.C."/>
        </authorList>
    </citation>
    <scope>NUCLEOTIDE SEQUENCE [LARGE SCALE GENOMIC DNA]</scope>
</reference>
<dbReference type="STRING" id="7868.ENSCMIP00000039232"/>
<organism evidence="5 6">
    <name type="scientific">Callorhinchus milii</name>
    <name type="common">Ghost shark</name>
    <dbReference type="NCBI Taxonomy" id="7868"/>
    <lineage>
        <taxon>Eukaryota</taxon>
        <taxon>Metazoa</taxon>
        <taxon>Chordata</taxon>
        <taxon>Craniata</taxon>
        <taxon>Vertebrata</taxon>
        <taxon>Chondrichthyes</taxon>
        <taxon>Holocephali</taxon>
        <taxon>Chimaeriformes</taxon>
        <taxon>Callorhinchidae</taxon>
        <taxon>Callorhinchus</taxon>
    </lineage>
</organism>
<dbReference type="Pfam" id="PF01585">
    <property type="entry name" value="G-patch"/>
    <property type="match status" value="1"/>
</dbReference>
<evidence type="ECO:0008006" key="7">
    <source>
        <dbReference type="Google" id="ProtNLM"/>
    </source>
</evidence>
<name>A0A4W3JAK1_CALMI</name>
<evidence type="ECO:0000259" key="3">
    <source>
        <dbReference type="PROSITE" id="PS50137"/>
    </source>
</evidence>
<protein>
    <recommendedName>
        <fullName evidence="7">SON protein</fullName>
    </recommendedName>
</protein>
<feature type="region of interest" description="Disordered" evidence="2">
    <location>
        <begin position="104"/>
        <end position="128"/>
    </location>
</feature>
<dbReference type="PANTHER" id="PTHR46528:SF1">
    <property type="entry name" value="PROTEIN SON"/>
    <property type="match status" value="1"/>
</dbReference>
<feature type="domain" description="G-patch" evidence="4">
    <location>
        <begin position="284"/>
        <end position="330"/>
    </location>
</feature>
<reference evidence="5" key="4">
    <citation type="submission" date="2025-08" db="UniProtKB">
        <authorList>
            <consortium name="Ensembl"/>
        </authorList>
    </citation>
    <scope>IDENTIFICATION</scope>
</reference>
<dbReference type="InterPro" id="IPR000467">
    <property type="entry name" value="G_patch_dom"/>
</dbReference>
<dbReference type="Ensembl" id="ENSCMIT00000039799.1">
    <property type="protein sequence ID" value="ENSCMIP00000039232.1"/>
    <property type="gene ID" value="ENSCMIG00000016439.1"/>
</dbReference>
<dbReference type="PROSITE" id="PS50137">
    <property type="entry name" value="DS_RBD"/>
    <property type="match status" value="1"/>
</dbReference>
<dbReference type="AlphaFoldDB" id="A0A4W3JAK1"/>
<dbReference type="OMA" id="SATMNER"/>
<dbReference type="GeneTree" id="ENSGT00730000111141"/>
<dbReference type="InterPro" id="IPR014720">
    <property type="entry name" value="dsRBD_dom"/>
</dbReference>
<evidence type="ECO:0000313" key="5">
    <source>
        <dbReference type="Ensembl" id="ENSCMIP00000039232.1"/>
    </source>
</evidence>